<dbReference type="Proteomes" id="UP000182130">
    <property type="component" value="Unassembled WGS sequence"/>
</dbReference>
<name>A0A1G8LUW6_9MICC</name>
<feature type="domain" description="Maltokinase N-terminal cap" evidence="5">
    <location>
        <begin position="21"/>
        <end position="102"/>
    </location>
</feature>
<protein>
    <recommendedName>
        <fullName evidence="5">Maltokinase N-terminal cap domain-containing protein</fullName>
    </recommendedName>
</protein>
<dbReference type="NCBIfam" id="NF047744">
    <property type="entry name" value="CG0192_rel"/>
    <property type="match status" value="1"/>
</dbReference>
<keyword evidence="7" id="KW-1185">Reference proteome</keyword>
<dbReference type="InterPro" id="IPR040999">
    <property type="entry name" value="Mak_N_cap"/>
</dbReference>
<gene>
    <name evidence="6" type="ORF">SAMN05216555_103183</name>
</gene>
<keyword evidence="4" id="KW-0067">ATP-binding</keyword>
<evidence type="ECO:0000256" key="4">
    <source>
        <dbReference type="ARBA" id="ARBA00022840"/>
    </source>
</evidence>
<evidence type="ECO:0000256" key="3">
    <source>
        <dbReference type="ARBA" id="ARBA00022777"/>
    </source>
</evidence>
<accession>A0A1G8LUW6</accession>
<dbReference type="GO" id="GO:0005524">
    <property type="term" value="F:ATP binding"/>
    <property type="evidence" value="ECO:0007669"/>
    <property type="project" value="UniProtKB-KW"/>
</dbReference>
<dbReference type="OrthoDB" id="3787729at2"/>
<evidence type="ECO:0000313" key="6">
    <source>
        <dbReference type="EMBL" id="SDI59468.1"/>
    </source>
</evidence>
<keyword evidence="2" id="KW-0547">Nucleotide-binding</keyword>
<evidence type="ECO:0000256" key="1">
    <source>
        <dbReference type="ARBA" id="ARBA00022679"/>
    </source>
</evidence>
<dbReference type="GO" id="GO:0016301">
    <property type="term" value="F:kinase activity"/>
    <property type="evidence" value="ECO:0007669"/>
    <property type="project" value="UniProtKB-KW"/>
</dbReference>
<sequence>MAILHIATLVPSKLELIAQHLPKQPWFIAGDPAGPTILGAYRFDDPDGEVGLETHLVLHAATVYHVPLSYRGAELPGAGEWLVGTMEHSVLGKRWVYDACADPVYVAALATAILTGRQGAQQFVEVDGKLEPRPSTAEVNGSGTPDAVVPALEPQPPVTAGGVTVIDAGGLRLRIARVVDRGQTIDPGPTPGELTLSGTWKGQEVPVKLASAEPLP</sequence>
<dbReference type="Pfam" id="PF18085">
    <property type="entry name" value="Mak_N_cap"/>
    <property type="match status" value="1"/>
</dbReference>
<dbReference type="AlphaFoldDB" id="A0A1G8LUW6"/>
<evidence type="ECO:0000313" key="7">
    <source>
        <dbReference type="Proteomes" id="UP000182130"/>
    </source>
</evidence>
<evidence type="ECO:0000256" key="2">
    <source>
        <dbReference type="ARBA" id="ARBA00022741"/>
    </source>
</evidence>
<keyword evidence="1" id="KW-0808">Transferase</keyword>
<reference evidence="7" key="1">
    <citation type="submission" date="2016-10" db="EMBL/GenBank/DDBJ databases">
        <authorList>
            <person name="Varghese N."/>
            <person name="Submissions S."/>
        </authorList>
    </citation>
    <scope>NUCLEOTIDE SEQUENCE [LARGE SCALE GENOMIC DNA]</scope>
    <source>
        <strain evidence="7">CGMCC 1.10783</strain>
    </source>
</reference>
<evidence type="ECO:0000259" key="5">
    <source>
        <dbReference type="Pfam" id="PF18085"/>
    </source>
</evidence>
<organism evidence="6 7">
    <name type="scientific">Arthrobacter cupressi</name>
    <dbReference type="NCBI Taxonomy" id="1045773"/>
    <lineage>
        <taxon>Bacteria</taxon>
        <taxon>Bacillati</taxon>
        <taxon>Actinomycetota</taxon>
        <taxon>Actinomycetes</taxon>
        <taxon>Micrococcales</taxon>
        <taxon>Micrococcaceae</taxon>
        <taxon>Arthrobacter</taxon>
    </lineage>
</organism>
<dbReference type="RefSeq" id="WP_074587466.1">
    <property type="nucleotide sequence ID" value="NZ_FNEI01000003.1"/>
</dbReference>
<dbReference type="STRING" id="1045773.SAMN05216555_103183"/>
<dbReference type="EMBL" id="FNEI01000003">
    <property type="protein sequence ID" value="SDI59468.1"/>
    <property type="molecule type" value="Genomic_DNA"/>
</dbReference>
<proteinExistence type="predicted"/>
<keyword evidence="3" id="KW-0418">Kinase</keyword>